<proteinExistence type="predicted"/>
<keyword evidence="2" id="KW-1185">Reference proteome</keyword>
<dbReference type="RefSeq" id="WP_348738178.1">
    <property type="nucleotide sequence ID" value="NZ_CAXJRC010000013.1"/>
</dbReference>
<protein>
    <submittedName>
        <fullName evidence="1">Dual-action HEIGH metallo-peptidase</fullName>
    </submittedName>
</protein>
<accession>A0ABM9PL56</accession>
<name>A0ABM9PL56_9FLAO</name>
<dbReference type="Gene3D" id="3.40.390.10">
    <property type="entry name" value="Collagenase (Catalytic Domain)"/>
    <property type="match status" value="1"/>
</dbReference>
<organism evidence="1 2">
    <name type="scientific">Tenacibaculum vairaonense</name>
    <dbReference type="NCBI Taxonomy" id="3137860"/>
    <lineage>
        <taxon>Bacteria</taxon>
        <taxon>Pseudomonadati</taxon>
        <taxon>Bacteroidota</taxon>
        <taxon>Flavobacteriia</taxon>
        <taxon>Flavobacteriales</taxon>
        <taxon>Flavobacteriaceae</taxon>
        <taxon>Tenacibaculum</taxon>
    </lineage>
</organism>
<dbReference type="PROSITE" id="PS51257">
    <property type="entry name" value="PROKAR_LIPOPROTEIN"/>
    <property type="match status" value="1"/>
</dbReference>
<evidence type="ECO:0000313" key="1">
    <source>
        <dbReference type="EMBL" id="CAL2106403.1"/>
    </source>
</evidence>
<dbReference type="Proteomes" id="UP001497602">
    <property type="component" value="Unassembled WGS sequence"/>
</dbReference>
<reference evidence="1 2" key="1">
    <citation type="submission" date="2024-05" db="EMBL/GenBank/DDBJ databases">
        <authorList>
            <person name="Duchaud E."/>
        </authorList>
    </citation>
    <scope>NUCLEOTIDE SEQUENCE [LARGE SCALE GENOMIC DNA]</scope>
    <source>
        <strain evidence="1">Ena-SAMPLE-TAB-13-05-2024-13:56:06:370-140305</strain>
    </source>
</reference>
<sequence>MKINQFKFIGLIVVFGIFTQSCNNNPEEVNLPEPQNQKIPQEVMNKLKEVNLNTDYIKKVTYETLEGNIEHAYEVEGDVVISYDELMRLGTQSLGKSNANSKKQYRTFNLVSTPRTITVVGYTGGQFALSNTARTGLRYAVNNFNALNMSIQMNLVFTTNFDGDDIVVYYDAGRELPEDSVRGRAEFPSSNGLPGLRVRINTGANRSGDAQIIEGLMTHEIGHTLGLRHTDWDTRQSCGQSGESPGSIGAVYIPGTAGASNDPSSIMNSCFPSSVQGELSRFDKIALEYLY</sequence>
<dbReference type="InterPro" id="IPR024079">
    <property type="entry name" value="MetalloPept_cat_dom_sf"/>
</dbReference>
<comment type="caution">
    <text evidence="1">The sequence shown here is derived from an EMBL/GenBank/DDBJ whole genome shotgun (WGS) entry which is preliminary data.</text>
</comment>
<dbReference type="EMBL" id="CAXJRC010000013">
    <property type="protein sequence ID" value="CAL2106403.1"/>
    <property type="molecule type" value="Genomic_DNA"/>
</dbReference>
<evidence type="ECO:0000313" key="2">
    <source>
        <dbReference type="Proteomes" id="UP001497602"/>
    </source>
</evidence>
<dbReference type="InterPro" id="IPR024653">
    <property type="entry name" value="Peptidase_M10/M27/M57"/>
</dbReference>
<dbReference type="SUPFAM" id="SSF55486">
    <property type="entry name" value="Metalloproteases ('zincins'), catalytic domain"/>
    <property type="match status" value="1"/>
</dbReference>
<gene>
    <name evidence="1" type="ORF">T190115A13A_210057</name>
</gene>
<dbReference type="Pfam" id="PF12388">
    <property type="entry name" value="Peptidase_M57"/>
    <property type="match status" value="1"/>
</dbReference>